<keyword evidence="1" id="KW-0812">Transmembrane</keyword>
<protein>
    <submittedName>
        <fullName evidence="2">Uncharacterized protein</fullName>
    </submittedName>
</protein>
<evidence type="ECO:0000313" key="2">
    <source>
        <dbReference type="EMBL" id="AWB95699.1"/>
    </source>
</evidence>
<keyword evidence="1" id="KW-1133">Transmembrane helix</keyword>
<organism evidence="2 3">
    <name type="scientific">Agromyces badenianii</name>
    <dbReference type="NCBI Taxonomy" id="2080742"/>
    <lineage>
        <taxon>Bacteria</taxon>
        <taxon>Bacillati</taxon>
        <taxon>Actinomycetota</taxon>
        <taxon>Actinomycetes</taxon>
        <taxon>Micrococcales</taxon>
        <taxon>Microbacteriaceae</taxon>
        <taxon>Agromyces</taxon>
    </lineage>
</organism>
<evidence type="ECO:0000256" key="1">
    <source>
        <dbReference type="SAM" id="Phobius"/>
    </source>
</evidence>
<dbReference type="KEGG" id="agm:DCE93_08500"/>
<name>A0A2S0WWH9_9MICO</name>
<proteinExistence type="predicted"/>
<dbReference type="Proteomes" id="UP000244729">
    <property type="component" value="Chromosome"/>
</dbReference>
<accession>A0A2S0WWH9</accession>
<dbReference type="RefSeq" id="WP_108595508.1">
    <property type="nucleotide sequence ID" value="NZ_CP028913.1"/>
</dbReference>
<keyword evidence="1" id="KW-0472">Membrane</keyword>
<evidence type="ECO:0000313" key="3">
    <source>
        <dbReference type="Proteomes" id="UP000244729"/>
    </source>
</evidence>
<keyword evidence="3" id="KW-1185">Reference proteome</keyword>
<sequence>MEQAEWANAIATWWGVGAAALFGAGGLVVGIVGLVQAGRARDEARAANDLAAEANRISEDANRIAKGQVERAAELHQIDWECWWERPGVYRVKNLGPDFAGDVRAKVTVGEETVVGTAARLEEGESVLLEFPGALATWEREEGERVADRARMRAEGPGIHIAFLGTMHGQDHSIRDLITWRTPKGNPQKYEESSTLCPLA</sequence>
<reference evidence="2 3" key="1">
    <citation type="submission" date="2018-04" db="EMBL/GenBank/DDBJ databases">
        <authorList>
            <person name="Li J."/>
        </authorList>
    </citation>
    <scope>NUCLEOTIDE SEQUENCE [LARGE SCALE GENOMIC DNA]</scope>
    <source>
        <strain evidence="3">30A</strain>
    </source>
</reference>
<gene>
    <name evidence="2" type="ORF">DCE93_08500</name>
</gene>
<dbReference type="AlphaFoldDB" id="A0A2S0WWH9"/>
<dbReference type="OrthoDB" id="4338080at2"/>
<dbReference type="EMBL" id="CP028913">
    <property type="protein sequence ID" value="AWB95699.1"/>
    <property type="molecule type" value="Genomic_DNA"/>
</dbReference>
<feature type="transmembrane region" description="Helical" evidence="1">
    <location>
        <begin position="12"/>
        <end position="35"/>
    </location>
</feature>